<keyword evidence="1" id="KW-0808">Transferase</keyword>
<evidence type="ECO:0000256" key="5">
    <source>
        <dbReference type="ARBA" id="ARBA00034545"/>
    </source>
</evidence>
<evidence type="ECO:0000313" key="10">
    <source>
        <dbReference type="EMBL" id="OQE26747.1"/>
    </source>
</evidence>
<evidence type="ECO:0000256" key="4">
    <source>
        <dbReference type="ARBA" id="ARBA00034521"/>
    </source>
</evidence>
<keyword evidence="2" id="KW-0949">S-adenosyl-L-methionine</keyword>
<evidence type="ECO:0000256" key="7">
    <source>
        <dbReference type="ARBA" id="ARBA00047943"/>
    </source>
</evidence>
<evidence type="ECO:0000256" key="8">
    <source>
        <dbReference type="ARBA" id="ARBA00048428"/>
    </source>
</evidence>
<keyword evidence="11" id="KW-1185">Reference proteome</keyword>
<comment type="caution">
    <text evidence="10">The sequence shown here is derived from an EMBL/GenBank/DDBJ whole genome shotgun (WGS) entry which is preliminary data.</text>
</comment>
<gene>
    <name evidence="10" type="ORF">PENSTE_c005G01819</name>
</gene>
<reference evidence="11" key="1">
    <citation type="journal article" date="2017" name="Nat. Microbiol.">
        <title>Global analysis of biosynthetic gene clusters reveals vast potential of secondary metabolite production in Penicillium species.</title>
        <authorList>
            <person name="Nielsen J.C."/>
            <person name="Grijseels S."/>
            <person name="Prigent S."/>
            <person name="Ji B."/>
            <person name="Dainat J."/>
            <person name="Nielsen K.F."/>
            <person name="Frisvad J.C."/>
            <person name="Workman M."/>
            <person name="Nielsen J."/>
        </authorList>
    </citation>
    <scope>NUCLEOTIDE SEQUENCE [LARGE SCALE GENOMIC DNA]</scope>
    <source>
        <strain evidence="11">IBT 24891</strain>
    </source>
</reference>
<dbReference type="SUPFAM" id="SSF53335">
    <property type="entry name" value="S-adenosyl-L-methionine-dependent methyltransferases"/>
    <property type="match status" value="1"/>
</dbReference>
<organism evidence="10 11">
    <name type="scientific">Penicillium steckii</name>
    <dbReference type="NCBI Taxonomy" id="303698"/>
    <lineage>
        <taxon>Eukaryota</taxon>
        <taxon>Fungi</taxon>
        <taxon>Dikarya</taxon>
        <taxon>Ascomycota</taxon>
        <taxon>Pezizomycotina</taxon>
        <taxon>Eurotiomycetes</taxon>
        <taxon>Eurotiomycetidae</taxon>
        <taxon>Eurotiales</taxon>
        <taxon>Aspergillaceae</taxon>
        <taxon>Penicillium</taxon>
    </lineage>
</organism>
<dbReference type="InterPro" id="IPR025714">
    <property type="entry name" value="Methyltranfer_dom"/>
</dbReference>
<dbReference type="Gene3D" id="3.40.50.150">
    <property type="entry name" value="Vaccinia Virus protein VP39"/>
    <property type="match status" value="1"/>
</dbReference>
<name>A0A1V6TK93_9EURO</name>
<evidence type="ECO:0000256" key="3">
    <source>
        <dbReference type="ARBA" id="ARBA00034487"/>
    </source>
</evidence>
<comment type="similarity">
    <text evidence="3">Belongs to the methyltransferase superfamily. Arsenite methyltransferase family.</text>
</comment>
<evidence type="ECO:0000256" key="6">
    <source>
        <dbReference type="ARBA" id="ARBA00047941"/>
    </source>
</evidence>
<evidence type="ECO:0000256" key="2">
    <source>
        <dbReference type="ARBA" id="ARBA00022691"/>
    </source>
</evidence>
<dbReference type="PANTHER" id="PTHR43675">
    <property type="entry name" value="ARSENITE METHYLTRANSFERASE"/>
    <property type="match status" value="1"/>
</dbReference>
<dbReference type="GO" id="GO:0030791">
    <property type="term" value="F:arsenite methyltransferase activity"/>
    <property type="evidence" value="ECO:0007669"/>
    <property type="project" value="UniProtKB-EC"/>
</dbReference>
<evidence type="ECO:0000256" key="1">
    <source>
        <dbReference type="ARBA" id="ARBA00022679"/>
    </source>
</evidence>
<feature type="domain" description="Methyltransferase" evidence="9">
    <location>
        <begin position="90"/>
        <end position="236"/>
    </location>
</feature>
<dbReference type="Proteomes" id="UP000191285">
    <property type="component" value="Unassembled WGS sequence"/>
</dbReference>
<dbReference type="EMBL" id="MLKD01000005">
    <property type="protein sequence ID" value="OQE26747.1"/>
    <property type="molecule type" value="Genomic_DNA"/>
</dbReference>
<dbReference type="CDD" id="cd02440">
    <property type="entry name" value="AdoMet_MTases"/>
    <property type="match status" value="1"/>
</dbReference>
<comment type="catalytic activity">
    <reaction evidence="7">
        <text>arsenic triglutathione + 2 [thioredoxin]-dithiol + 2 S-adenosyl-L-methionine + H2O = dimethylarsinous acid + 2 [thioredoxin]-disulfide + 3 glutathione + 2 S-adenosyl-L-homocysteine + 2 H(+)</text>
        <dbReference type="Rhea" id="RHEA:69464"/>
        <dbReference type="Rhea" id="RHEA-COMP:10698"/>
        <dbReference type="Rhea" id="RHEA-COMP:10700"/>
        <dbReference type="ChEBI" id="CHEBI:15377"/>
        <dbReference type="ChEBI" id="CHEBI:15378"/>
        <dbReference type="ChEBI" id="CHEBI:23808"/>
        <dbReference type="ChEBI" id="CHEBI:29950"/>
        <dbReference type="ChEBI" id="CHEBI:50058"/>
        <dbReference type="ChEBI" id="CHEBI:57856"/>
        <dbReference type="ChEBI" id="CHEBI:57925"/>
        <dbReference type="ChEBI" id="CHEBI:59789"/>
        <dbReference type="ChEBI" id="CHEBI:183640"/>
        <dbReference type="EC" id="2.1.1.137"/>
    </reaction>
</comment>
<protein>
    <recommendedName>
        <fullName evidence="5">Arsenite methyltransferase</fullName>
        <ecNumber evidence="4">2.1.1.137</ecNumber>
    </recommendedName>
</protein>
<dbReference type="STRING" id="303698.A0A1V6TK93"/>
<comment type="catalytic activity">
    <reaction evidence="8">
        <text>arsenic triglutathione + 3 [thioredoxin]-dithiol + 3 S-adenosyl-L-methionine = trimethylarsine + 3 [thioredoxin]-disulfide + 3 glutathione + 3 S-adenosyl-L-homocysteine + 3 H(+)</text>
        <dbReference type="Rhea" id="RHEA:69432"/>
        <dbReference type="Rhea" id="RHEA-COMP:10698"/>
        <dbReference type="Rhea" id="RHEA-COMP:10700"/>
        <dbReference type="ChEBI" id="CHEBI:15378"/>
        <dbReference type="ChEBI" id="CHEBI:27130"/>
        <dbReference type="ChEBI" id="CHEBI:29950"/>
        <dbReference type="ChEBI" id="CHEBI:50058"/>
        <dbReference type="ChEBI" id="CHEBI:57856"/>
        <dbReference type="ChEBI" id="CHEBI:57925"/>
        <dbReference type="ChEBI" id="CHEBI:59789"/>
        <dbReference type="ChEBI" id="CHEBI:183640"/>
        <dbReference type="EC" id="2.1.1.137"/>
    </reaction>
</comment>
<dbReference type="OrthoDB" id="10017101at2759"/>
<evidence type="ECO:0000259" key="9">
    <source>
        <dbReference type="Pfam" id="PF13847"/>
    </source>
</evidence>
<comment type="catalytic activity">
    <reaction evidence="6">
        <text>arsenic triglutathione + [thioredoxin]-dithiol + S-adenosyl-L-methionine + 2 H2O = methylarsonous acid + [thioredoxin]-disulfide + 3 glutathione + S-adenosyl-L-homocysteine + H(+)</text>
        <dbReference type="Rhea" id="RHEA:69460"/>
        <dbReference type="Rhea" id="RHEA-COMP:10698"/>
        <dbReference type="Rhea" id="RHEA-COMP:10700"/>
        <dbReference type="ChEBI" id="CHEBI:15377"/>
        <dbReference type="ChEBI" id="CHEBI:15378"/>
        <dbReference type="ChEBI" id="CHEBI:17826"/>
        <dbReference type="ChEBI" id="CHEBI:29950"/>
        <dbReference type="ChEBI" id="CHEBI:50058"/>
        <dbReference type="ChEBI" id="CHEBI:57856"/>
        <dbReference type="ChEBI" id="CHEBI:57925"/>
        <dbReference type="ChEBI" id="CHEBI:59789"/>
        <dbReference type="ChEBI" id="CHEBI:183640"/>
        <dbReference type="EC" id="2.1.1.137"/>
    </reaction>
</comment>
<dbReference type="EC" id="2.1.1.137" evidence="4"/>
<proteinExistence type="inferred from homology"/>
<sequence>MSTFRNSDLFKTPSLPFIKGEMSILSRSMEQNNIYHLVQDRYGQLASESKGTHENVARAFGYEASELNSIPKDANLGVSCGNPLVLASLHEGENIIDLGSGGGIDALLAAKRVGPTGRVIGVDMTKSMLELARKNAQKAEAFNLSFVEASITSIPLPDAMADCIISNCVVNLVPRSDKAKVFNEAFRLLKPGGRIAISDILLRKQPPESITRNMSLYVGCIAGASYIHEYEDYLRSEGFRDILIVDKKGDLNVYKQVFSFDDKKTLGCQSKCTQQDDTQLVDELSEETDKIDFNEWAGSFDIYALKP</sequence>
<dbReference type="InterPro" id="IPR029063">
    <property type="entry name" value="SAM-dependent_MTases_sf"/>
</dbReference>
<dbReference type="Pfam" id="PF13847">
    <property type="entry name" value="Methyltransf_31"/>
    <property type="match status" value="1"/>
</dbReference>
<evidence type="ECO:0000313" key="11">
    <source>
        <dbReference type="Proteomes" id="UP000191285"/>
    </source>
</evidence>
<dbReference type="AlphaFoldDB" id="A0A1V6TK93"/>
<dbReference type="InterPro" id="IPR026669">
    <property type="entry name" value="Arsenite_MeTrfase-like"/>
</dbReference>
<accession>A0A1V6TK93</accession>
<dbReference type="PANTHER" id="PTHR43675:SF8">
    <property type="entry name" value="ARSENITE METHYLTRANSFERASE"/>
    <property type="match status" value="1"/>
</dbReference>